<feature type="transmembrane region" description="Helical" evidence="1">
    <location>
        <begin position="45"/>
        <end position="65"/>
    </location>
</feature>
<organism evidence="2 3">
    <name type="scientific">Theobroma cacao</name>
    <name type="common">Cacao</name>
    <name type="synonym">Cocoa</name>
    <dbReference type="NCBI Taxonomy" id="3641"/>
    <lineage>
        <taxon>Eukaryota</taxon>
        <taxon>Viridiplantae</taxon>
        <taxon>Streptophyta</taxon>
        <taxon>Embryophyta</taxon>
        <taxon>Tracheophyta</taxon>
        <taxon>Spermatophyta</taxon>
        <taxon>Magnoliopsida</taxon>
        <taxon>eudicotyledons</taxon>
        <taxon>Gunneridae</taxon>
        <taxon>Pentapetalae</taxon>
        <taxon>rosids</taxon>
        <taxon>malvids</taxon>
        <taxon>Malvales</taxon>
        <taxon>Malvaceae</taxon>
        <taxon>Byttnerioideae</taxon>
        <taxon>Theobroma</taxon>
    </lineage>
</organism>
<evidence type="ECO:0000313" key="3">
    <source>
        <dbReference type="Proteomes" id="UP000026915"/>
    </source>
</evidence>
<dbReference type="HOGENOM" id="CLU_2836350_0_0_1"/>
<dbReference type="Proteomes" id="UP000026915">
    <property type="component" value="Chromosome 10"/>
</dbReference>
<dbReference type="InParanoid" id="A0A061FPT9"/>
<evidence type="ECO:0000256" key="1">
    <source>
        <dbReference type="SAM" id="Phobius"/>
    </source>
</evidence>
<gene>
    <name evidence="2" type="ORF">TCM_044392</name>
</gene>
<keyword evidence="1" id="KW-0812">Transmembrane</keyword>
<name>A0A061FPT9_THECC</name>
<protein>
    <submittedName>
        <fullName evidence="2">Uncharacterized protein</fullName>
    </submittedName>
</protein>
<keyword evidence="1" id="KW-0472">Membrane</keyword>
<dbReference type="EMBL" id="CM001888">
    <property type="protein sequence ID" value="EOY19325.1"/>
    <property type="molecule type" value="Genomic_DNA"/>
</dbReference>
<dbReference type="Gramene" id="EOY19325">
    <property type="protein sequence ID" value="EOY19325"/>
    <property type="gene ID" value="TCM_044392"/>
</dbReference>
<evidence type="ECO:0000313" key="2">
    <source>
        <dbReference type="EMBL" id="EOY19325.1"/>
    </source>
</evidence>
<reference evidence="2 3" key="1">
    <citation type="journal article" date="2013" name="Genome Biol.">
        <title>The genome sequence of the most widely cultivated cacao type and its use to identify candidate genes regulating pod color.</title>
        <authorList>
            <person name="Motamayor J.C."/>
            <person name="Mockaitis K."/>
            <person name="Schmutz J."/>
            <person name="Haiminen N."/>
            <person name="Iii D.L."/>
            <person name="Cornejo O."/>
            <person name="Findley S.D."/>
            <person name="Zheng P."/>
            <person name="Utro F."/>
            <person name="Royaert S."/>
            <person name="Saski C."/>
            <person name="Jenkins J."/>
            <person name="Podicheti R."/>
            <person name="Zhao M."/>
            <person name="Scheffler B.E."/>
            <person name="Stack J.C."/>
            <person name="Feltus F.A."/>
            <person name="Mustiga G.M."/>
            <person name="Amores F."/>
            <person name="Phillips W."/>
            <person name="Marelli J.P."/>
            <person name="May G.D."/>
            <person name="Shapiro H."/>
            <person name="Ma J."/>
            <person name="Bustamante C.D."/>
            <person name="Schnell R.J."/>
            <person name="Main D."/>
            <person name="Gilbert D."/>
            <person name="Parida L."/>
            <person name="Kuhn D.N."/>
        </authorList>
    </citation>
    <scope>NUCLEOTIDE SEQUENCE [LARGE SCALE GENOMIC DNA]</scope>
    <source>
        <strain evidence="3">cv. Matina 1-6</strain>
    </source>
</reference>
<dbReference type="AlphaFoldDB" id="A0A061FPT9"/>
<keyword evidence="1" id="KW-1133">Transmembrane helix</keyword>
<accession>A0A061FPT9</accession>
<sequence>MWRKSLYGWETGKRDSESRRNWKKKRWFGEEGKLLGGSKSQYSTVMVQIFIFLLFFFYFWIVMFYF</sequence>
<proteinExistence type="predicted"/>
<keyword evidence="3" id="KW-1185">Reference proteome</keyword>